<evidence type="ECO:0000313" key="2">
    <source>
        <dbReference type="Proteomes" id="UP000184447"/>
    </source>
</evidence>
<dbReference type="Proteomes" id="UP000184447">
    <property type="component" value="Unassembled WGS sequence"/>
</dbReference>
<reference evidence="1 2" key="1">
    <citation type="submission" date="2016-11" db="EMBL/GenBank/DDBJ databases">
        <authorList>
            <person name="Jaros S."/>
            <person name="Januszkiewicz K."/>
            <person name="Wedrychowicz H."/>
        </authorList>
    </citation>
    <scope>NUCLEOTIDE SEQUENCE [LARGE SCALE GENOMIC DNA]</scope>
    <source>
        <strain evidence="1 2">DSM 8605</strain>
    </source>
</reference>
<evidence type="ECO:0000313" key="1">
    <source>
        <dbReference type="EMBL" id="SHI03674.1"/>
    </source>
</evidence>
<keyword evidence="2" id="KW-1185">Reference proteome</keyword>
<dbReference type="RefSeq" id="WP_073340770.1">
    <property type="nucleotide sequence ID" value="NZ_FQXM01000038.1"/>
</dbReference>
<name>A0A1M5XVV4_9CLOT</name>
<dbReference type="Pfam" id="PF14270">
    <property type="entry name" value="DUF4358"/>
    <property type="match status" value="1"/>
</dbReference>
<dbReference type="PROSITE" id="PS51257">
    <property type="entry name" value="PROKAR_LIPOPROTEIN"/>
    <property type="match status" value="1"/>
</dbReference>
<accession>A0A1M5XVV4</accession>
<gene>
    <name evidence="1" type="ORF">SAMN02745207_03959</name>
</gene>
<evidence type="ECO:0008006" key="3">
    <source>
        <dbReference type="Google" id="ProtNLM"/>
    </source>
</evidence>
<protein>
    <recommendedName>
        <fullName evidence="3">DUF4358 domain-containing protein</fullName>
    </recommendedName>
</protein>
<dbReference type="InterPro" id="IPR025648">
    <property type="entry name" value="DUF4358"/>
</dbReference>
<dbReference type="AlphaFoldDB" id="A0A1M5XVV4"/>
<sequence length="175" mass="19923">MKKNLIVVAVIVSIFALIGCSKKTPEVNVSVNDIMKDIKVQIAEDMKNGGVPEEDFKDGQLPMYMEMDLTSETPNPLSEMINKDDIEEGIALQPMMNVKSDMIVVLKAKDISKVESLKTSLQSIKEQQNQIWERYLPDQYEKVKNNIILSNGKYLIYITYDDVEKIQTAYENALK</sequence>
<dbReference type="STRING" id="1121316.SAMN02745207_03959"/>
<dbReference type="OrthoDB" id="2605982at2"/>
<organism evidence="1 2">
    <name type="scientific">Clostridium grantii DSM 8605</name>
    <dbReference type="NCBI Taxonomy" id="1121316"/>
    <lineage>
        <taxon>Bacteria</taxon>
        <taxon>Bacillati</taxon>
        <taxon>Bacillota</taxon>
        <taxon>Clostridia</taxon>
        <taxon>Eubacteriales</taxon>
        <taxon>Clostridiaceae</taxon>
        <taxon>Clostridium</taxon>
    </lineage>
</organism>
<proteinExistence type="predicted"/>
<dbReference type="EMBL" id="FQXM01000038">
    <property type="protein sequence ID" value="SHI03674.1"/>
    <property type="molecule type" value="Genomic_DNA"/>
</dbReference>